<dbReference type="RefSeq" id="WP_370717813.1">
    <property type="nucleotide sequence ID" value="NZ_JBGGTQ010000002.1"/>
</dbReference>
<evidence type="ECO:0008006" key="3">
    <source>
        <dbReference type="Google" id="ProtNLM"/>
    </source>
</evidence>
<dbReference type="EMBL" id="JBGGTQ010000002">
    <property type="protein sequence ID" value="MEZ0491785.1"/>
    <property type="molecule type" value="Genomic_DNA"/>
</dbReference>
<accession>A0ABV4I197</accession>
<reference evidence="1 2" key="1">
    <citation type="submission" date="2024-07" db="EMBL/GenBank/DDBJ databases">
        <authorList>
            <person name="Thanompreechachai J."/>
            <person name="Duangmal K."/>
        </authorList>
    </citation>
    <scope>NUCLEOTIDE SEQUENCE [LARGE SCALE GENOMIC DNA]</scope>
    <source>
        <strain evidence="1 2">TBRC 1896</strain>
    </source>
</reference>
<gene>
    <name evidence="1" type="ORF">AB2L28_05985</name>
</gene>
<comment type="caution">
    <text evidence="1">The sequence shown here is derived from an EMBL/GenBank/DDBJ whole genome shotgun (WGS) entry which is preliminary data.</text>
</comment>
<evidence type="ECO:0000313" key="1">
    <source>
        <dbReference type="EMBL" id="MEZ0491785.1"/>
    </source>
</evidence>
<organism evidence="1 2">
    <name type="scientific">Kineococcus mangrovi</name>
    <dbReference type="NCBI Taxonomy" id="1660183"/>
    <lineage>
        <taxon>Bacteria</taxon>
        <taxon>Bacillati</taxon>
        <taxon>Actinomycetota</taxon>
        <taxon>Actinomycetes</taxon>
        <taxon>Kineosporiales</taxon>
        <taxon>Kineosporiaceae</taxon>
        <taxon>Kineococcus</taxon>
    </lineage>
</organism>
<protein>
    <recommendedName>
        <fullName evidence="3">Cell wall assembly regulator SMI1</fullName>
    </recommendedName>
</protein>
<dbReference type="Proteomes" id="UP001566476">
    <property type="component" value="Unassembled WGS sequence"/>
</dbReference>
<name>A0ABV4I197_9ACTN</name>
<evidence type="ECO:0000313" key="2">
    <source>
        <dbReference type="Proteomes" id="UP001566476"/>
    </source>
</evidence>
<proteinExistence type="predicted"/>
<keyword evidence="2" id="KW-1185">Reference proteome</keyword>
<sequence length="220" mass="24601">MNEEPSVETAWARITAWLRTHAPATAASLRPPAPARERTLVEERTGVLWPEQLRTWFSLHDGWDREAGAGVLPGWSGPMSLARALADRQLRLKIEQDVTADDGDAAEHRAEVAQHEAGQVAGAFLPAFIALDENQSGDALFVDCRRGPRHGCVTEWIDEAFDGAGPVWWSIAQMLSDVADHLEQQTPCRYWRPQVEDGAVRWELDDLWDSTSRCLARPEQ</sequence>